<dbReference type="EMBL" id="CP003639">
    <property type="protein sequence ID" value="AFM40394.1"/>
    <property type="molecule type" value="Genomic_DNA"/>
</dbReference>
<evidence type="ECO:0000259" key="1">
    <source>
        <dbReference type="Pfam" id="PF06114"/>
    </source>
</evidence>
<proteinExistence type="predicted"/>
<gene>
    <name evidence="2" type="ordered locus">Desaci_1371</name>
</gene>
<dbReference type="OrthoDB" id="1707128at2"/>
<dbReference type="eggNOG" id="COG2856">
    <property type="taxonomic scope" value="Bacteria"/>
</dbReference>
<dbReference type="AlphaFoldDB" id="I4D3M0"/>
<dbReference type="STRING" id="646529.Desaci_1371"/>
<accession>I4D3M0</accession>
<organism evidence="2 3">
    <name type="scientific">Desulfosporosinus acidiphilus (strain DSM 22704 / JCM 16185 / SJ4)</name>
    <dbReference type="NCBI Taxonomy" id="646529"/>
    <lineage>
        <taxon>Bacteria</taxon>
        <taxon>Bacillati</taxon>
        <taxon>Bacillota</taxon>
        <taxon>Clostridia</taxon>
        <taxon>Eubacteriales</taxon>
        <taxon>Desulfitobacteriaceae</taxon>
        <taxon>Desulfosporosinus</taxon>
    </lineage>
</organism>
<sequence>MERLWNIIEKENIKVRYEDLSRAPERIHGLYLYDNRIGPLIILDQHLHSLHRLHRCVLAEEIGHFYTAARTNLLIAHTSANLKTMESQDELKAARWATDFLIPDNEFVKALEDGNHNCFDLADYFSVTEWFMYRKLEFFKIRFGDTELKFKGRDLFKTAMVHSNIKIS</sequence>
<dbReference type="InterPro" id="IPR010359">
    <property type="entry name" value="IrrE_HExxH"/>
</dbReference>
<dbReference type="KEGG" id="dai:Desaci_1371"/>
<keyword evidence="3" id="KW-1185">Reference proteome</keyword>
<evidence type="ECO:0000313" key="3">
    <source>
        <dbReference type="Proteomes" id="UP000002892"/>
    </source>
</evidence>
<dbReference type="Pfam" id="PF06114">
    <property type="entry name" value="Peptidase_M78"/>
    <property type="match status" value="1"/>
</dbReference>
<name>I4D3M0_DESAJ</name>
<reference evidence="2 3" key="1">
    <citation type="journal article" date="2012" name="J. Bacteriol.">
        <title>Complete genome sequences of Desulfosporosinus orientis DSM765T, Desulfosporosinus youngiae DSM17734T, Desulfosporosinus meridiei DSM13257T, and Desulfosporosinus acidiphilus DSM22704T.</title>
        <authorList>
            <person name="Pester M."/>
            <person name="Brambilla E."/>
            <person name="Alazard D."/>
            <person name="Rattei T."/>
            <person name="Weinmaier T."/>
            <person name="Han J."/>
            <person name="Lucas S."/>
            <person name="Lapidus A."/>
            <person name="Cheng J.F."/>
            <person name="Goodwin L."/>
            <person name="Pitluck S."/>
            <person name="Peters L."/>
            <person name="Ovchinnikova G."/>
            <person name="Teshima H."/>
            <person name="Detter J.C."/>
            <person name="Han C.S."/>
            <person name="Tapia R."/>
            <person name="Land M.L."/>
            <person name="Hauser L."/>
            <person name="Kyrpides N.C."/>
            <person name="Ivanova N.N."/>
            <person name="Pagani I."/>
            <person name="Huntmann M."/>
            <person name="Wei C.L."/>
            <person name="Davenport K.W."/>
            <person name="Daligault H."/>
            <person name="Chain P.S."/>
            <person name="Chen A."/>
            <person name="Mavromatis K."/>
            <person name="Markowitz V."/>
            <person name="Szeto E."/>
            <person name="Mikhailova N."/>
            <person name="Pati A."/>
            <person name="Wagner M."/>
            <person name="Woyke T."/>
            <person name="Ollivier B."/>
            <person name="Klenk H.P."/>
            <person name="Spring S."/>
            <person name="Loy A."/>
        </authorList>
    </citation>
    <scope>NUCLEOTIDE SEQUENCE [LARGE SCALE GENOMIC DNA]</scope>
    <source>
        <strain evidence="3">DSM 22704 / JCM 16185 / SJ4</strain>
    </source>
</reference>
<dbReference type="Proteomes" id="UP000002892">
    <property type="component" value="Chromosome"/>
</dbReference>
<dbReference type="HOGENOM" id="CLU_134323_0_0_9"/>
<feature type="domain" description="IrrE N-terminal-like" evidence="1">
    <location>
        <begin position="9"/>
        <end position="136"/>
    </location>
</feature>
<protein>
    <recommendedName>
        <fullName evidence="1">IrrE N-terminal-like domain-containing protein</fullName>
    </recommendedName>
</protein>
<evidence type="ECO:0000313" key="2">
    <source>
        <dbReference type="EMBL" id="AFM40394.1"/>
    </source>
</evidence>